<evidence type="ECO:0000256" key="5">
    <source>
        <dbReference type="ARBA" id="ARBA00023136"/>
    </source>
</evidence>
<dbReference type="EMBL" id="QVME01000008">
    <property type="protein sequence ID" value="RGE66349.1"/>
    <property type="molecule type" value="Genomic_DNA"/>
</dbReference>
<dbReference type="InterPro" id="IPR043428">
    <property type="entry name" value="LivM-like"/>
</dbReference>
<feature type="transmembrane region" description="Helical" evidence="6">
    <location>
        <begin position="56"/>
        <end position="75"/>
    </location>
</feature>
<feature type="transmembrane region" description="Helical" evidence="6">
    <location>
        <begin position="6"/>
        <end position="25"/>
    </location>
</feature>
<feature type="transmembrane region" description="Helical" evidence="6">
    <location>
        <begin position="176"/>
        <end position="193"/>
    </location>
</feature>
<keyword evidence="2" id="KW-1003">Cell membrane</keyword>
<accession>A0A174TIM3</accession>
<dbReference type="GeneID" id="72463610"/>
<dbReference type="GO" id="GO:0015658">
    <property type="term" value="F:branched-chain amino acid transmembrane transporter activity"/>
    <property type="evidence" value="ECO:0007669"/>
    <property type="project" value="InterPro"/>
</dbReference>
<dbReference type="InterPro" id="IPR001851">
    <property type="entry name" value="ABC_transp_permease"/>
</dbReference>
<dbReference type="EMBL" id="CZBE01000024">
    <property type="protein sequence ID" value="CUQ07445.1"/>
    <property type="molecule type" value="Genomic_DNA"/>
</dbReference>
<proteinExistence type="predicted"/>
<keyword evidence="5 6" id="KW-0472">Membrane</keyword>
<dbReference type="PANTHER" id="PTHR30482:SF10">
    <property type="entry name" value="HIGH-AFFINITY BRANCHED-CHAIN AMINO ACID TRANSPORT PROTEIN BRAE"/>
    <property type="match status" value="1"/>
</dbReference>
<dbReference type="Proteomes" id="UP000095765">
    <property type="component" value="Unassembled WGS sequence"/>
</dbReference>
<evidence type="ECO:0000313" key="9">
    <source>
        <dbReference type="EMBL" id="RGE66349.1"/>
    </source>
</evidence>
<dbReference type="AlphaFoldDB" id="A0A174TIM3"/>
<dbReference type="PANTHER" id="PTHR30482">
    <property type="entry name" value="HIGH-AFFINITY BRANCHED-CHAIN AMINO ACID TRANSPORT SYSTEM PERMEASE"/>
    <property type="match status" value="1"/>
</dbReference>
<evidence type="ECO:0000256" key="1">
    <source>
        <dbReference type="ARBA" id="ARBA00004651"/>
    </source>
</evidence>
<sequence>MNSYYVGLLIQASISIIAITGIFALTGLAGMFSLGQAAYMAIGAYITFILAAKTGLSFWITSLGGIGACMLVAWLAAMPTVRLRKDYFSLISVGLGQTITALLITFSDITNGSQGFSKIPKVEHLLPLALLVTALSIFCVRNLKYSRYGRMSIALKNDELAAKSFGIDVYKLKIKVYILGSVIAGLAGILYGLQNRVLLPESFGWTASSEQEIFLFFGGTNSLTGAVISAALLKCLPEFFRNVTLFGQSLQEYRTILYCILILLIINFRPSGLMGEHELSFSRLRERLSGRRKKKEGGTDG</sequence>
<evidence type="ECO:0000256" key="4">
    <source>
        <dbReference type="ARBA" id="ARBA00022989"/>
    </source>
</evidence>
<feature type="transmembrane region" description="Helical" evidence="6">
    <location>
        <begin position="87"/>
        <end position="105"/>
    </location>
</feature>
<dbReference type="OrthoDB" id="9789927at2"/>
<evidence type="ECO:0000256" key="3">
    <source>
        <dbReference type="ARBA" id="ARBA00022692"/>
    </source>
</evidence>
<reference evidence="9 12" key="4">
    <citation type="submission" date="2018-08" db="EMBL/GenBank/DDBJ databases">
        <title>A genome reference for cultivated species of the human gut microbiota.</title>
        <authorList>
            <person name="Zou Y."/>
            <person name="Xue W."/>
            <person name="Luo G."/>
        </authorList>
    </citation>
    <scope>NUCLEOTIDE SEQUENCE [LARGE SCALE GENOMIC DNA]</scope>
    <source>
        <strain evidence="9 12">TF05-12AC</strain>
    </source>
</reference>
<keyword evidence="4 6" id="KW-1133">Transmembrane helix</keyword>
<evidence type="ECO:0000313" key="7">
    <source>
        <dbReference type="EMBL" id="CUQ07445.1"/>
    </source>
</evidence>
<evidence type="ECO:0000313" key="11">
    <source>
        <dbReference type="Proteomes" id="UP000196386"/>
    </source>
</evidence>
<evidence type="ECO:0000313" key="12">
    <source>
        <dbReference type="Proteomes" id="UP000260828"/>
    </source>
</evidence>
<dbReference type="EMBL" id="NFKP01000007">
    <property type="protein sequence ID" value="OUP69771.1"/>
    <property type="molecule type" value="Genomic_DNA"/>
</dbReference>
<protein>
    <submittedName>
        <fullName evidence="8">Branched-chain amino acid ABC transporter permease</fullName>
    </submittedName>
    <submittedName>
        <fullName evidence="7">Leucine/isoleucine/valine transporter permease subunit</fullName>
    </submittedName>
</protein>
<reference evidence="8" key="3">
    <citation type="journal article" date="2018" name="BMC Genomics">
        <title>Whole genome sequencing and function prediction of 133 gut anaerobes isolated from chicken caecum in pure cultures.</title>
        <authorList>
            <person name="Medvecky M."/>
            <person name="Cejkova D."/>
            <person name="Polansky O."/>
            <person name="Karasova D."/>
            <person name="Kubasova T."/>
            <person name="Cizek A."/>
            <person name="Rychlik I."/>
        </authorList>
    </citation>
    <scope>NUCLEOTIDE SEQUENCE</scope>
    <source>
        <strain evidence="8">An175</strain>
    </source>
</reference>
<comment type="subcellular location">
    <subcellularLocation>
        <location evidence="1">Cell membrane</location>
        <topology evidence="1">Multi-pass membrane protein</topology>
    </subcellularLocation>
</comment>
<dbReference type="RefSeq" id="WP_006875484.1">
    <property type="nucleotide sequence ID" value="NZ_CABIWA010000015.1"/>
</dbReference>
<keyword evidence="3 6" id="KW-0812">Transmembrane</keyword>
<evidence type="ECO:0000256" key="6">
    <source>
        <dbReference type="SAM" id="Phobius"/>
    </source>
</evidence>
<evidence type="ECO:0000256" key="2">
    <source>
        <dbReference type="ARBA" id="ARBA00022475"/>
    </source>
</evidence>
<evidence type="ECO:0000313" key="10">
    <source>
        <dbReference type="Proteomes" id="UP000095765"/>
    </source>
</evidence>
<dbReference type="CDD" id="cd06581">
    <property type="entry name" value="TM_PBP1_LivM_like"/>
    <property type="match status" value="1"/>
</dbReference>
<dbReference type="Pfam" id="PF02653">
    <property type="entry name" value="BPD_transp_2"/>
    <property type="match status" value="1"/>
</dbReference>
<organism evidence="7 10">
    <name type="scientific">Anaerotruncus colihominis</name>
    <dbReference type="NCBI Taxonomy" id="169435"/>
    <lineage>
        <taxon>Bacteria</taxon>
        <taxon>Bacillati</taxon>
        <taxon>Bacillota</taxon>
        <taxon>Clostridia</taxon>
        <taxon>Eubacteriales</taxon>
        <taxon>Oscillospiraceae</taxon>
        <taxon>Anaerotruncus</taxon>
    </lineage>
</organism>
<feature type="transmembrane region" description="Helical" evidence="6">
    <location>
        <begin position="125"/>
        <end position="143"/>
    </location>
</feature>
<reference evidence="11" key="2">
    <citation type="submission" date="2017-04" db="EMBL/GenBank/DDBJ databases">
        <title>Function of individual gut microbiota members based on whole genome sequencing of pure cultures obtained from chicken caecum.</title>
        <authorList>
            <person name="Medvecky M."/>
            <person name="Cejkova D."/>
            <person name="Polansky O."/>
            <person name="Karasova D."/>
            <person name="Kubasova T."/>
            <person name="Cizek A."/>
            <person name="Rychlik I."/>
        </authorList>
    </citation>
    <scope>NUCLEOTIDE SEQUENCE [LARGE SCALE GENOMIC DNA]</scope>
    <source>
        <strain evidence="11">An175</strain>
    </source>
</reference>
<feature type="transmembrane region" description="Helical" evidence="6">
    <location>
        <begin position="213"/>
        <end position="233"/>
    </location>
</feature>
<evidence type="ECO:0000313" key="8">
    <source>
        <dbReference type="EMBL" id="OUP69771.1"/>
    </source>
</evidence>
<gene>
    <name evidence="8" type="ORF">B5F11_07210</name>
    <name evidence="9" type="ORF">DXC40_13785</name>
    <name evidence="7" type="ORF">ERS852551_03009</name>
</gene>
<dbReference type="Proteomes" id="UP000260828">
    <property type="component" value="Unassembled WGS sequence"/>
</dbReference>
<feature type="transmembrane region" description="Helical" evidence="6">
    <location>
        <begin position="253"/>
        <end position="270"/>
    </location>
</feature>
<dbReference type="Proteomes" id="UP000196386">
    <property type="component" value="Unassembled WGS sequence"/>
</dbReference>
<name>A0A174TIM3_9FIRM</name>
<reference evidence="7 10" key="1">
    <citation type="submission" date="2015-09" db="EMBL/GenBank/DDBJ databases">
        <authorList>
            <consortium name="Pathogen Informatics"/>
        </authorList>
    </citation>
    <scope>NUCLEOTIDE SEQUENCE [LARGE SCALE GENOMIC DNA]</scope>
    <source>
        <strain evidence="7 10">2789STDY5834939</strain>
    </source>
</reference>
<dbReference type="GO" id="GO:0005886">
    <property type="term" value="C:plasma membrane"/>
    <property type="evidence" value="ECO:0007669"/>
    <property type="project" value="UniProtKB-SubCell"/>
</dbReference>